<evidence type="ECO:0000256" key="1">
    <source>
        <dbReference type="ARBA" id="ARBA00022679"/>
    </source>
</evidence>
<dbReference type="Gene3D" id="3.40.50.2000">
    <property type="entry name" value="Glycogen Phosphorylase B"/>
    <property type="match status" value="2"/>
</dbReference>
<dbReference type="PANTHER" id="PTHR46401">
    <property type="entry name" value="GLYCOSYLTRANSFERASE WBBK-RELATED"/>
    <property type="match status" value="1"/>
</dbReference>
<dbReference type="SUPFAM" id="SSF53756">
    <property type="entry name" value="UDP-Glycosyltransferase/glycogen phosphorylase"/>
    <property type="match status" value="1"/>
</dbReference>
<evidence type="ECO:0000313" key="3">
    <source>
        <dbReference type="EMBL" id="GAA6131559.1"/>
    </source>
</evidence>
<feature type="domain" description="Glycosyl transferase family 1" evidence="2">
    <location>
        <begin position="4"/>
        <end position="125"/>
    </location>
</feature>
<comment type="caution">
    <text evidence="3">The sequence shown here is derived from an EMBL/GenBank/DDBJ whole genome shotgun (WGS) entry which is preliminary data.</text>
</comment>
<evidence type="ECO:0000259" key="2">
    <source>
        <dbReference type="Pfam" id="PF00534"/>
    </source>
</evidence>
<dbReference type="InterPro" id="IPR001296">
    <property type="entry name" value="Glyco_trans_1"/>
</dbReference>
<dbReference type="EMBL" id="BAABWD010000002">
    <property type="protein sequence ID" value="GAA6131559.1"/>
    <property type="molecule type" value="Genomic_DNA"/>
</dbReference>
<gene>
    <name evidence="3" type="ORF">NBRC116187_19190</name>
</gene>
<keyword evidence="4" id="KW-1185">Reference proteome</keyword>
<dbReference type="PANTHER" id="PTHR46401:SF2">
    <property type="entry name" value="GLYCOSYLTRANSFERASE WBBK-RELATED"/>
    <property type="match status" value="1"/>
</dbReference>
<keyword evidence="1" id="KW-0808">Transferase</keyword>
<name>A0ABP9ZQ17_9GAMM</name>
<reference evidence="3 4" key="1">
    <citation type="submission" date="2024-04" db="EMBL/GenBank/DDBJ databases">
        <title>Draft genome sequence of Halopseudomonas sabulinigri NBRC 116187.</title>
        <authorList>
            <person name="Miyakawa T."/>
            <person name="Kusuya Y."/>
            <person name="Miura T."/>
        </authorList>
    </citation>
    <scope>NUCLEOTIDE SEQUENCE [LARGE SCALE GENOMIC DNA]</scope>
    <source>
        <strain evidence="3 4">4NH20-0042</strain>
    </source>
</reference>
<accession>A0ABP9ZQ17</accession>
<protein>
    <recommendedName>
        <fullName evidence="2">Glycosyl transferase family 1 domain-containing protein</fullName>
    </recommendedName>
</protein>
<sequence length="149" mass="16696">MRDVENAELHIAGDGELREHFNQLIIKENLSDKVFLIGEIKPNEVPRFLLSGDCFVFPSKYEAFGFSVVEAMSAGLPIICSDIPAMQEIVSDSGIRVETFNIDAWATSMQLLISDTKLKKELCNRSSERSKLYSLDTMSNGYIEAIENV</sequence>
<proteinExistence type="predicted"/>
<evidence type="ECO:0000313" key="4">
    <source>
        <dbReference type="Proteomes" id="UP001486808"/>
    </source>
</evidence>
<organism evidence="3 4">
    <name type="scientific">Halopseudomonas sabulinigri</name>
    <dbReference type="NCBI Taxonomy" id="472181"/>
    <lineage>
        <taxon>Bacteria</taxon>
        <taxon>Pseudomonadati</taxon>
        <taxon>Pseudomonadota</taxon>
        <taxon>Gammaproteobacteria</taxon>
        <taxon>Pseudomonadales</taxon>
        <taxon>Pseudomonadaceae</taxon>
        <taxon>Halopseudomonas</taxon>
    </lineage>
</organism>
<dbReference type="Proteomes" id="UP001486808">
    <property type="component" value="Unassembled WGS sequence"/>
</dbReference>
<dbReference type="Pfam" id="PF00534">
    <property type="entry name" value="Glycos_transf_1"/>
    <property type="match status" value="1"/>
</dbReference>